<dbReference type="Pfam" id="PF01730">
    <property type="entry name" value="UreF"/>
    <property type="match status" value="1"/>
</dbReference>
<comment type="subcellular location">
    <subcellularLocation>
        <location evidence="3">Cytoplasm</location>
    </subcellularLocation>
</comment>
<dbReference type="PIRSF" id="PIRSF009467">
    <property type="entry name" value="Ureas_acces_UreF"/>
    <property type="match status" value="1"/>
</dbReference>
<keyword evidence="5" id="KW-1185">Reference proteome</keyword>
<name>A0A1G6HMA4_9ACTN</name>
<organism evidence="4 5">
    <name type="scientific">Raineyella antarctica</name>
    <dbReference type="NCBI Taxonomy" id="1577474"/>
    <lineage>
        <taxon>Bacteria</taxon>
        <taxon>Bacillati</taxon>
        <taxon>Actinomycetota</taxon>
        <taxon>Actinomycetes</taxon>
        <taxon>Propionibacteriales</taxon>
        <taxon>Propionibacteriaceae</taxon>
        <taxon>Raineyella</taxon>
    </lineage>
</organism>
<dbReference type="STRING" id="1577474.GA0111570_11181"/>
<dbReference type="PANTHER" id="PTHR33620:SF1">
    <property type="entry name" value="UREASE ACCESSORY PROTEIN F"/>
    <property type="match status" value="1"/>
</dbReference>
<protein>
    <recommendedName>
        <fullName evidence="3">Urease accessory protein UreF</fullName>
    </recommendedName>
</protein>
<dbReference type="RefSeq" id="WP_092612768.1">
    <property type="nucleotide sequence ID" value="NZ_FMYF01000011.1"/>
</dbReference>
<proteinExistence type="inferred from homology"/>
<dbReference type="AlphaFoldDB" id="A0A1G6HMA4"/>
<reference evidence="4 5" key="1">
    <citation type="submission" date="2016-06" db="EMBL/GenBank/DDBJ databases">
        <authorList>
            <person name="Olsen C.W."/>
            <person name="Carey S."/>
            <person name="Hinshaw L."/>
            <person name="Karasin A.I."/>
        </authorList>
    </citation>
    <scope>NUCLEOTIDE SEQUENCE [LARGE SCALE GENOMIC DNA]</scope>
    <source>
        <strain evidence="4 5">LZ-22</strain>
    </source>
</reference>
<sequence length="244" mass="26033">MSTSDGPVTPTGFTGTPESFLGALQLADSLFPSGRYTLSHGLEMCVESGLVHDAGTLEQVVIDYLSESVATCEAVAVATAVRATGSGDLATLVDLDRLVHAMRLPWEVSSSSVRTGRQLVATGKRLAPDSTVLPAFGAAIDDGRAVGSHAVVLGIVSAAFRIDAHTAVLGELYAYTAALLGAALRLMRLDHLEAQVILRRIQPAIVRSADLALRMPYQDMRAFAPTIDIMQMRHERSRMRLFAS</sequence>
<evidence type="ECO:0000256" key="2">
    <source>
        <dbReference type="ARBA" id="ARBA00023186"/>
    </source>
</evidence>
<dbReference type="Gene3D" id="1.10.4190.10">
    <property type="entry name" value="Urease accessory protein UreF"/>
    <property type="match status" value="1"/>
</dbReference>
<dbReference type="HAMAP" id="MF_01385">
    <property type="entry name" value="UreF"/>
    <property type="match status" value="1"/>
</dbReference>
<evidence type="ECO:0000256" key="3">
    <source>
        <dbReference type="HAMAP-Rule" id="MF_01385"/>
    </source>
</evidence>
<dbReference type="OrthoDB" id="9798772at2"/>
<dbReference type="InterPro" id="IPR002639">
    <property type="entry name" value="UreF"/>
</dbReference>
<dbReference type="EMBL" id="FMYF01000011">
    <property type="protein sequence ID" value="SDB95283.1"/>
    <property type="molecule type" value="Genomic_DNA"/>
</dbReference>
<comment type="similarity">
    <text evidence="3">Belongs to the UreF family.</text>
</comment>
<dbReference type="PANTHER" id="PTHR33620">
    <property type="entry name" value="UREASE ACCESSORY PROTEIN F"/>
    <property type="match status" value="1"/>
</dbReference>
<keyword evidence="1 3" id="KW-0996">Nickel insertion</keyword>
<accession>A0A1G6HMA4</accession>
<evidence type="ECO:0000256" key="1">
    <source>
        <dbReference type="ARBA" id="ARBA00022988"/>
    </source>
</evidence>
<comment type="subunit">
    <text evidence="3">UreD, UreF and UreG form a complex that acts as a GTP-hydrolysis-dependent molecular chaperone, activating the urease apoprotein by helping to assemble the nickel containing metallocenter of UreC. The UreE protein probably delivers the nickel.</text>
</comment>
<evidence type="ECO:0000313" key="4">
    <source>
        <dbReference type="EMBL" id="SDB95283.1"/>
    </source>
</evidence>
<comment type="function">
    <text evidence="3">Required for maturation of urease via the functional incorporation of the urease nickel metallocenter.</text>
</comment>
<dbReference type="GO" id="GO:0005737">
    <property type="term" value="C:cytoplasm"/>
    <property type="evidence" value="ECO:0007669"/>
    <property type="project" value="UniProtKB-SubCell"/>
</dbReference>
<evidence type="ECO:0000313" key="5">
    <source>
        <dbReference type="Proteomes" id="UP000199086"/>
    </source>
</evidence>
<gene>
    <name evidence="3" type="primary">ureF</name>
    <name evidence="4" type="ORF">GA0111570_11181</name>
</gene>
<keyword evidence="2 3" id="KW-0143">Chaperone</keyword>
<dbReference type="Proteomes" id="UP000199086">
    <property type="component" value="Unassembled WGS sequence"/>
</dbReference>
<dbReference type="InterPro" id="IPR038277">
    <property type="entry name" value="UreF_sf"/>
</dbReference>
<keyword evidence="3" id="KW-0963">Cytoplasm</keyword>
<dbReference type="GO" id="GO:0016151">
    <property type="term" value="F:nickel cation binding"/>
    <property type="evidence" value="ECO:0007669"/>
    <property type="project" value="UniProtKB-UniRule"/>
</dbReference>